<proteinExistence type="predicted"/>
<feature type="chain" id="PRO_5018199810" description="Pectate lyase superfamily protein domain-containing protein" evidence="1">
    <location>
        <begin position="19"/>
        <end position="495"/>
    </location>
</feature>
<reference evidence="2 3" key="1">
    <citation type="submission" date="2017-06" db="EMBL/GenBank/DDBJ databases">
        <title>Comparative genomic analysis of Ambrosia Fusariam Clade fungi.</title>
        <authorList>
            <person name="Stajich J.E."/>
            <person name="Carrillo J."/>
            <person name="Kijimoto T."/>
            <person name="Eskalen A."/>
            <person name="O'Donnell K."/>
            <person name="Kasson M."/>
        </authorList>
    </citation>
    <scope>NUCLEOTIDE SEQUENCE [LARGE SCALE GENOMIC DNA]</scope>
    <source>
        <strain evidence="2">UCR3666</strain>
    </source>
</reference>
<sequence>MTLTLITLFCFTVRLAQAGLLIRDPTVNWATIASSRNDKLPDFSYCGYRNSDSALPTIGNGNIVLALPTKATDDIGPSLQQAINQAWQNGGGTVRIPAGKFYMTAGIQLYSNVIVRGTNEKDTTIVLKRKPTKPVFTLGRFGIAPKADFGYRSRITNTYVPIKATSVTVRDASGFVVGQNVYIARAVTDSWVRANGMSDLMKNGNHQEWISVGTQIMAPNIIKTISGNTITFKIPLTDNLNSVYMRAEVRAYTPPEPTSEMGVANLQIEAGAETCSGTRLDYTTCNYAAIRFASWTVDSWASGLNLTGFNKFFEIQRDASRITIQDTIMNRNKDIEGTSLPSDIILRGGQVLIQDMTQVGLDSARSYTVSTDAFTPGPNAVTRYETDSGDQKLEPFERWATGLLVEESTAPTNIGNRGTTGRGWAVNAAVGWNLRNEVTFQSPPLGFNWCIGCGSPGDSMGNATLIQSGHQVKPRSLFAAQLQARGVNWYDRGGD</sequence>
<keyword evidence="1" id="KW-0732">Signal</keyword>
<keyword evidence="3" id="KW-1185">Reference proteome</keyword>
<dbReference type="InterPro" id="IPR012334">
    <property type="entry name" value="Pectin_lyas_fold"/>
</dbReference>
<comment type="caution">
    <text evidence="2">The sequence shown here is derived from an EMBL/GenBank/DDBJ whole genome shotgun (WGS) entry which is preliminary data.</text>
</comment>
<dbReference type="OrthoDB" id="509690at2759"/>
<gene>
    <name evidence="2" type="ORF">CDV36_011124</name>
</gene>
<evidence type="ECO:0000313" key="3">
    <source>
        <dbReference type="Proteomes" id="UP000277212"/>
    </source>
</evidence>
<dbReference type="InterPro" id="IPR011050">
    <property type="entry name" value="Pectin_lyase_fold/virulence"/>
</dbReference>
<accession>A0A3M2RVA8</accession>
<dbReference type="AlphaFoldDB" id="A0A3M2RVA8"/>
<evidence type="ECO:0000256" key="1">
    <source>
        <dbReference type="SAM" id="SignalP"/>
    </source>
</evidence>
<protein>
    <recommendedName>
        <fullName evidence="4">Pectate lyase superfamily protein domain-containing protein</fullName>
    </recommendedName>
</protein>
<dbReference type="Gene3D" id="2.160.20.10">
    <property type="entry name" value="Single-stranded right-handed beta-helix, Pectin lyase-like"/>
    <property type="match status" value="1"/>
</dbReference>
<feature type="signal peptide" evidence="1">
    <location>
        <begin position="1"/>
        <end position="18"/>
    </location>
</feature>
<dbReference type="SUPFAM" id="SSF51126">
    <property type="entry name" value="Pectin lyase-like"/>
    <property type="match status" value="1"/>
</dbReference>
<evidence type="ECO:0000313" key="2">
    <source>
        <dbReference type="EMBL" id="RMJ09240.1"/>
    </source>
</evidence>
<name>A0A3M2RVA8_9HYPO</name>
<dbReference type="STRING" id="2010991.A0A3M2RVA8"/>
<organism evidence="2 3">
    <name type="scientific">Fusarium kuroshium</name>
    <dbReference type="NCBI Taxonomy" id="2010991"/>
    <lineage>
        <taxon>Eukaryota</taxon>
        <taxon>Fungi</taxon>
        <taxon>Dikarya</taxon>
        <taxon>Ascomycota</taxon>
        <taxon>Pezizomycotina</taxon>
        <taxon>Sordariomycetes</taxon>
        <taxon>Hypocreomycetidae</taxon>
        <taxon>Hypocreales</taxon>
        <taxon>Nectriaceae</taxon>
        <taxon>Fusarium</taxon>
        <taxon>Fusarium solani species complex</taxon>
    </lineage>
</organism>
<evidence type="ECO:0008006" key="4">
    <source>
        <dbReference type="Google" id="ProtNLM"/>
    </source>
</evidence>
<dbReference type="EMBL" id="NKUJ01000250">
    <property type="protein sequence ID" value="RMJ09240.1"/>
    <property type="molecule type" value="Genomic_DNA"/>
</dbReference>
<dbReference type="Proteomes" id="UP000277212">
    <property type="component" value="Unassembled WGS sequence"/>
</dbReference>